<feature type="transmembrane region" description="Helical" evidence="2">
    <location>
        <begin position="115"/>
        <end position="136"/>
    </location>
</feature>
<accession>A0A6J6LF44</accession>
<dbReference type="PANTHER" id="PTHR41282:SF1">
    <property type="entry name" value="CONSERVED TRANSMEMBRANE PROTEIN-RELATED"/>
    <property type="match status" value="1"/>
</dbReference>
<evidence type="ECO:0000256" key="2">
    <source>
        <dbReference type="SAM" id="Phobius"/>
    </source>
</evidence>
<feature type="transmembrane region" description="Helical" evidence="2">
    <location>
        <begin position="57"/>
        <end position="76"/>
    </location>
</feature>
<reference evidence="3" key="1">
    <citation type="submission" date="2020-05" db="EMBL/GenBank/DDBJ databases">
        <authorList>
            <person name="Chiriac C."/>
            <person name="Salcher M."/>
            <person name="Ghai R."/>
            <person name="Kavagutti S V."/>
        </authorList>
    </citation>
    <scope>NUCLEOTIDE SEQUENCE</scope>
</reference>
<name>A0A6J6LF44_9ZZZZ</name>
<evidence type="ECO:0000313" key="3">
    <source>
        <dbReference type="EMBL" id="CAB4660286.1"/>
    </source>
</evidence>
<dbReference type="InterPro" id="IPR010539">
    <property type="entry name" value="BaxI_1-like"/>
</dbReference>
<protein>
    <submittedName>
        <fullName evidence="3">Unannotated protein</fullName>
    </submittedName>
</protein>
<keyword evidence="2" id="KW-1133">Transmembrane helix</keyword>
<gene>
    <name evidence="3" type="ORF">UFOPK2169_01361</name>
</gene>
<feature type="transmembrane region" description="Helical" evidence="2">
    <location>
        <begin position="175"/>
        <end position="197"/>
    </location>
</feature>
<evidence type="ECO:0000256" key="1">
    <source>
        <dbReference type="SAM" id="MobiDB-lite"/>
    </source>
</evidence>
<dbReference type="EMBL" id="CAEZWE010000064">
    <property type="protein sequence ID" value="CAB4660286.1"/>
    <property type="molecule type" value="Genomic_DNA"/>
</dbReference>
<feature type="region of interest" description="Disordered" evidence="1">
    <location>
        <begin position="16"/>
        <end position="41"/>
    </location>
</feature>
<organism evidence="3">
    <name type="scientific">freshwater metagenome</name>
    <dbReference type="NCBI Taxonomy" id="449393"/>
    <lineage>
        <taxon>unclassified sequences</taxon>
        <taxon>metagenomes</taxon>
        <taxon>ecological metagenomes</taxon>
    </lineage>
</organism>
<keyword evidence="2" id="KW-0472">Membrane</keyword>
<dbReference type="PANTHER" id="PTHR41282">
    <property type="entry name" value="CONSERVED TRANSMEMBRANE PROTEIN-RELATED"/>
    <property type="match status" value="1"/>
</dbReference>
<dbReference type="PIRSF" id="PIRSF009160">
    <property type="entry name" value="UCP009160"/>
    <property type="match status" value="1"/>
</dbReference>
<proteinExistence type="predicted"/>
<feature type="compositionally biased region" description="Polar residues" evidence="1">
    <location>
        <begin position="16"/>
        <end position="29"/>
    </location>
</feature>
<dbReference type="Pfam" id="PF12811">
    <property type="entry name" value="BaxI_1"/>
    <property type="match status" value="1"/>
</dbReference>
<dbReference type="AlphaFoldDB" id="A0A6J6LF44"/>
<feature type="transmembrane region" description="Helical" evidence="2">
    <location>
        <begin position="142"/>
        <end position="163"/>
    </location>
</feature>
<feature type="transmembrane region" description="Helical" evidence="2">
    <location>
        <begin position="247"/>
        <end position="268"/>
    </location>
</feature>
<keyword evidence="2" id="KW-0812">Transmembrane</keyword>
<feature type="transmembrane region" description="Helical" evidence="2">
    <location>
        <begin position="88"/>
        <end position="108"/>
    </location>
</feature>
<sequence>MSNPLLTDKAMGLGNLNRQGSTDNSQTWAPPQFEPMSDGPVSRWDGGIMTVKGTASATLMLLVLILASATVTWMSIDAPAPGELVQIPMGWVLGGFVVALIAVLVGTFKPHIARFAAPVYALAEGVVLGAISRAYSEQYDGIVTQAIGATLGVFVVMLLLYRSRIIRVTDKFRRIIMGALLGLMAFYLVSFVLGMFGSMPSFINDASPMGILFSVFVAGLAAFTLALDFDMIEQGVANKLPAHMEWYCALGLTVTLVWLYLEILRLLAKLREN</sequence>
<feature type="transmembrane region" description="Helical" evidence="2">
    <location>
        <begin position="209"/>
        <end position="227"/>
    </location>
</feature>